<evidence type="ECO:0000313" key="3">
    <source>
        <dbReference type="Proteomes" id="UP000187209"/>
    </source>
</evidence>
<keyword evidence="3" id="KW-1185">Reference proteome</keyword>
<dbReference type="AlphaFoldDB" id="A0A1R2D3F1"/>
<feature type="compositionally biased region" description="Basic and acidic residues" evidence="1">
    <location>
        <begin position="669"/>
        <end position="678"/>
    </location>
</feature>
<dbReference type="InterPro" id="IPR036431">
    <property type="entry name" value="ARID_dom_sf"/>
</dbReference>
<comment type="caution">
    <text evidence="2">The sequence shown here is derived from an EMBL/GenBank/DDBJ whole genome shotgun (WGS) entry which is preliminary data.</text>
</comment>
<evidence type="ECO:0008006" key="4">
    <source>
        <dbReference type="Google" id="ProtNLM"/>
    </source>
</evidence>
<name>A0A1R2D3F1_9CILI</name>
<dbReference type="OrthoDB" id="418911at2759"/>
<dbReference type="EMBL" id="MPUH01000008">
    <property type="protein sequence ID" value="OMJ95773.1"/>
    <property type="molecule type" value="Genomic_DNA"/>
</dbReference>
<organism evidence="2 3">
    <name type="scientific">Stentor coeruleus</name>
    <dbReference type="NCBI Taxonomy" id="5963"/>
    <lineage>
        <taxon>Eukaryota</taxon>
        <taxon>Sar</taxon>
        <taxon>Alveolata</taxon>
        <taxon>Ciliophora</taxon>
        <taxon>Postciliodesmatophora</taxon>
        <taxon>Heterotrichea</taxon>
        <taxon>Heterotrichida</taxon>
        <taxon>Stentoridae</taxon>
        <taxon>Stentor</taxon>
    </lineage>
</organism>
<sequence>MKTASEASASSTAFPAIFSKIQSGSLFSTANLLKTLNPESYSETQPITYDEILSSIKLFKPFLIEYYKYINLDPSLTTTALEQPDYLLSLLNCVSHKGGWTNMIGRNYWSCIPKYFNSLQPWKLRQDYDKLLFAFEKTWNPLSKYDNETIENFLQEIDSSIVKSCEFYRPSMLVNEITATVVQSFFDADSIVIPGMANHILKIIIEGFNIESLKELNLSLQYNDINFTLDKLMGLDDFYTEFPLSMNQALYCEVSEHLLDPMHWNSADNLLRYTPEIPGLSSPLVLLLKNSFFCIGGQSYTSLNGIYITLYGQCEWIGIPQSSMNALTKKVHKEQGVDIFDGSWKPDEKYLLINNIEFFYVQTNPGDIFIAKSDTIYWVSSDLCVVCQWFIFPKSRINQVSTVYNNTKDKKHKFNLPLLAVEYLNTHLPDVDPEIFLTFKRVFIESIDDDCWKGNFIIETEDKRFCCLCGQDLVWRYSRCNKCRIQEDMDSLCLKCVKTHKCSDFEYLEKFSPVELDKFYMRLDKPNEKSEFQPALRKILVKEPQVGCGNSVIFDPDYNKSDYEFFMPKIDQENLMNKDNKGEANVKSMTSLDIDACYKRKGLKKQKIREAMQNPLSGPRFNYIEEEKKQTQKEDVGKIELPATRKTRTNPLSSLVKSKKDTSLSSLIKVDRKKELQLKKNTKSGKNNSSRKSS</sequence>
<dbReference type="SUPFAM" id="SSF46774">
    <property type="entry name" value="ARID-like"/>
    <property type="match status" value="1"/>
</dbReference>
<evidence type="ECO:0000256" key="1">
    <source>
        <dbReference type="SAM" id="MobiDB-lite"/>
    </source>
</evidence>
<feature type="region of interest" description="Disordered" evidence="1">
    <location>
        <begin position="627"/>
        <end position="694"/>
    </location>
</feature>
<proteinExistence type="predicted"/>
<dbReference type="Proteomes" id="UP000187209">
    <property type="component" value="Unassembled WGS sequence"/>
</dbReference>
<dbReference type="GO" id="GO:0003677">
    <property type="term" value="F:DNA binding"/>
    <property type="evidence" value="ECO:0007669"/>
    <property type="project" value="InterPro"/>
</dbReference>
<gene>
    <name evidence="2" type="ORF">SteCoe_852</name>
</gene>
<reference evidence="2 3" key="1">
    <citation type="submission" date="2016-11" db="EMBL/GenBank/DDBJ databases">
        <title>The macronuclear genome of Stentor coeruleus: a giant cell with tiny introns.</title>
        <authorList>
            <person name="Slabodnick M."/>
            <person name="Ruby J.G."/>
            <person name="Reiff S.B."/>
            <person name="Swart E.C."/>
            <person name="Gosai S."/>
            <person name="Prabakaran S."/>
            <person name="Witkowska E."/>
            <person name="Larue G.E."/>
            <person name="Fisher S."/>
            <person name="Freeman R.M."/>
            <person name="Gunawardena J."/>
            <person name="Chu W."/>
            <person name="Stover N.A."/>
            <person name="Gregory B.D."/>
            <person name="Nowacki M."/>
            <person name="Derisi J."/>
            <person name="Roy S.W."/>
            <person name="Marshall W.F."/>
            <person name="Sood P."/>
        </authorList>
    </citation>
    <scope>NUCLEOTIDE SEQUENCE [LARGE SCALE GENOMIC DNA]</scope>
    <source>
        <strain evidence="2">WM001</strain>
    </source>
</reference>
<feature type="compositionally biased region" description="Basic and acidic residues" evidence="1">
    <location>
        <begin position="627"/>
        <end position="638"/>
    </location>
</feature>
<accession>A0A1R2D3F1</accession>
<feature type="compositionally biased region" description="Low complexity" evidence="1">
    <location>
        <begin position="684"/>
        <end position="694"/>
    </location>
</feature>
<dbReference type="Gene3D" id="2.60.120.650">
    <property type="entry name" value="Cupin"/>
    <property type="match status" value="1"/>
</dbReference>
<protein>
    <recommendedName>
        <fullName evidence="4">JmjC domain-containing protein</fullName>
    </recommendedName>
</protein>
<evidence type="ECO:0000313" key="2">
    <source>
        <dbReference type="EMBL" id="OMJ95773.1"/>
    </source>
</evidence>